<keyword evidence="6" id="KW-1133">Transmembrane helix</keyword>
<dbReference type="InterPro" id="IPR012944">
    <property type="entry name" value="SusD_RagB_dom"/>
</dbReference>
<dbReference type="eggNOG" id="COG0702">
    <property type="taxonomic scope" value="Bacteria"/>
</dbReference>
<evidence type="ECO:0000256" key="5">
    <source>
        <dbReference type="ARBA" id="ARBA00023237"/>
    </source>
</evidence>
<reference evidence="9" key="1">
    <citation type="submission" date="2011-03" db="EMBL/GenBank/DDBJ databases">
        <title>Complete sequence of Sphingobacterium sp. 21.</title>
        <authorList>
            <consortium name="US DOE Joint Genome Institute"/>
            <person name="Lucas S."/>
            <person name="Copeland A."/>
            <person name="Lapidus A."/>
            <person name="Cheng J.-F."/>
            <person name="Goodwin L."/>
            <person name="Pitluck S."/>
            <person name="Davenport K."/>
            <person name="Detter J.C."/>
            <person name="Han C."/>
            <person name="Tapia R."/>
            <person name="Land M."/>
            <person name="Hauser L."/>
            <person name="Kyrpides N."/>
            <person name="Ivanova N."/>
            <person name="Ovchinnikova G."/>
            <person name="Pagani I."/>
            <person name="Siebers A.K."/>
            <person name="Allgaier M."/>
            <person name="Thelen M.P."/>
            <person name="Hugenholtz P."/>
            <person name="Woyke T."/>
        </authorList>
    </citation>
    <scope>NUCLEOTIDE SEQUENCE</scope>
    <source>
        <strain evidence="9">21</strain>
    </source>
</reference>
<evidence type="ECO:0000256" key="4">
    <source>
        <dbReference type="ARBA" id="ARBA00023136"/>
    </source>
</evidence>
<dbReference type="PATRIC" id="fig|743722.3.peg.2099"/>
<dbReference type="CDD" id="cd08977">
    <property type="entry name" value="SusD"/>
    <property type="match status" value="1"/>
</dbReference>
<feature type="domain" description="RagB/SusD" evidence="7">
    <location>
        <begin position="351"/>
        <end position="494"/>
    </location>
</feature>
<dbReference type="AlphaFoldDB" id="F4CAA2"/>
<comment type="similarity">
    <text evidence="2">Belongs to the SusD family.</text>
</comment>
<comment type="subcellular location">
    <subcellularLocation>
        <location evidence="1">Cell outer membrane</location>
    </subcellularLocation>
</comment>
<proteinExistence type="inferred from homology"/>
<evidence type="ECO:0000256" key="1">
    <source>
        <dbReference type="ARBA" id="ARBA00004442"/>
    </source>
</evidence>
<keyword evidence="5" id="KW-0998">Cell outer membrane</keyword>
<dbReference type="STRING" id="743722.Sph21_1968"/>
<protein>
    <submittedName>
        <fullName evidence="9">RagB/SusD domain-containing protein</fullName>
    </submittedName>
</protein>
<dbReference type="Pfam" id="PF14322">
    <property type="entry name" value="SusD-like_3"/>
    <property type="match status" value="1"/>
</dbReference>
<dbReference type="Pfam" id="PF07980">
    <property type="entry name" value="SusD_RagB"/>
    <property type="match status" value="1"/>
</dbReference>
<evidence type="ECO:0000313" key="9">
    <source>
        <dbReference type="EMBL" id="ADZ78528.1"/>
    </source>
</evidence>
<accession>F4CAA2</accession>
<dbReference type="KEGG" id="shg:Sph21_1968"/>
<keyword evidence="6" id="KW-0812">Transmembrane</keyword>
<dbReference type="InterPro" id="IPR033985">
    <property type="entry name" value="SusD-like_N"/>
</dbReference>
<keyword evidence="4 6" id="KW-0472">Membrane</keyword>
<dbReference type="GO" id="GO:0009279">
    <property type="term" value="C:cell outer membrane"/>
    <property type="evidence" value="ECO:0007669"/>
    <property type="project" value="UniProtKB-SubCell"/>
</dbReference>
<evidence type="ECO:0000256" key="3">
    <source>
        <dbReference type="ARBA" id="ARBA00022729"/>
    </source>
</evidence>
<organism evidence="9">
    <name type="scientific">Sphingobacterium sp. (strain 21)</name>
    <dbReference type="NCBI Taxonomy" id="743722"/>
    <lineage>
        <taxon>Bacteria</taxon>
        <taxon>Pseudomonadati</taxon>
        <taxon>Bacteroidota</taxon>
        <taxon>Sphingobacteriia</taxon>
        <taxon>Sphingobacteriales</taxon>
        <taxon>Sphingobacteriaceae</taxon>
        <taxon>Sphingobacterium</taxon>
    </lineage>
</organism>
<sequence length="494" mass="54605">MENMTYTKRVVLGYIKTIVSLSCLAMILFNCESRLDVTPLSNLTDATYYKTAEDAKAALGACYASISNPDVFIDLATSDDAVPFLTGDANRPLLWRYDITPDNAFIRFYPAAYTSINRCNIVINRLPAIAMDENLKQRYIAEAKFLRALAYFNLVRLYGGVPIMTTETDGLEGLEVARASIDEVYQLIESDLLAAEQVLPLSYDGIDKGRATQGAAKGVLAKVYLTRAGTDRGSPYWQQAAAKAKEVMDQGVYDLYPTFAQAFSLQARGGIENVFEVQYLTDVRGHSLGRGYGIRSAPIYPGGGAGIARVAANLFNLYQDNDQRKAVSFITSYSYQGKTVELSVTDPNPANAVSFQKLWDKTATTNGGEGTSFPILRFADVLLIYAEASNERDGAPSVEAYEALNRVRQRAGINALGGLDYESFRAAVWLERRLELTFENNRRFDLIRTGQLLQAIKADTGFGRNAQIQEHHTLLPIPQLDMDVNPLLEQNPGY</sequence>
<dbReference type="HOGENOM" id="CLU_015553_1_3_10"/>
<evidence type="ECO:0000256" key="6">
    <source>
        <dbReference type="SAM" id="Phobius"/>
    </source>
</evidence>
<gene>
    <name evidence="9" type="ordered locus">Sph21_1968</name>
</gene>
<dbReference type="Gene3D" id="1.25.40.390">
    <property type="match status" value="1"/>
</dbReference>
<evidence type="ECO:0000259" key="7">
    <source>
        <dbReference type="Pfam" id="PF07980"/>
    </source>
</evidence>
<name>F4CAA2_SPHS2</name>
<evidence type="ECO:0000256" key="2">
    <source>
        <dbReference type="ARBA" id="ARBA00006275"/>
    </source>
</evidence>
<dbReference type="EMBL" id="CP002584">
    <property type="protein sequence ID" value="ADZ78528.1"/>
    <property type="molecule type" value="Genomic_DNA"/>
</dbReference>
<feature type="transmembrane region" description="Helical" evidence="6">
    <location>
        <begin position="12"/>
        <end position="29"/>
    </location>
</feature>
<dbReference type="InterPro" id="IPR011990">
    <property type="entry name" value="TPR-like_helical_dom_sf"/>
</dbReference>
<feature type="domain" description="SusD-like N-terminal" evidence="8">
    <location>
        <begin position="95"/>
        <end position="225"/>
    </location>
</feature>
<evidence type="ECO:0000259" key="8">
    <source>
        <dbReference type="Pfam" id="PF14322"/>
    </source>
</evidence>
<keyword evidence="3" id="KW-0732">Signal</keyword>
<dbReference type="SUPFAM" id="SSF48452">
    <property type="entry name" value="TPR-like"/>
    <property type="match status" value="1"/>
</dbReference>